<proteinExistence type="predicted"/>
<dbReference type="GO" id="GO:0016853">
    <property type="term" value="F:isomerase activity"/>
    <property type="evidence" value="ECO:0007669"/>
    <property type="project" value="UniProtKB-KW"/>
</dbReference>
<dbReference type="PROSITE" id="PS51257">
    <property type="entry name" value="PROKAR_LIPOPROTEIN"/>
    <property type="match status" value="1"/>
</dbReference>
<keyword evidence="1" id="KW-0732">Signal</keyword>
<dbReference type="EMBL" id="JASZZN010000013">
    <property type="protein sequence ID" value="MDM4017359.1"/>
    <property type="molecule type" value="Genomic_DNA"/>
</dbReference>
<comment type="caution">
    <text evidence="3">The sequence shown here is derived from an EMBL/GenBank/DDBJ whole genome shotgun (WGS) entry which is preliminary data.</text>
</comment>
<evidence type="ECO:0000313" key="3">
    <source>
        <dbReference type="EMBL" id="MDM4017359.1"/>
    </source>
</evidence>
<dbReference type="RefSeq" id="WP_289164811.1">
    <property type="nucleotide sequence ID" value="NZ_CP141221.1"/>
</dbReference>
<dbReference type="Pfam" id="PF01261">
    <property type="entry name" value="AP_endonuc_2"/>
    <property type="match status" value="1"/>
</dbReference>
<keyword evidence="3" id="KW-0413">Isomerase</keyword>
<dbReference type="InterPro" id="IPR050312">
    <property type="entry name" value="IolE/XylAMocC-like"/>
</dbReference>
<evidence type="ECO:0000313" key="4">
    <source>
        <dbReference type="Proteomes" id="UP001239462"/>
    </source>
</evidence>
<accession>A0ABT7PM59</accession>
<gene>
    <name evidence="3" type="ORF">QTN89_18065</name>
</gene>
<dbReference type="SUPFAM" id="SSF51658">
    <property type="entry name" value="Xylose isomerase-like"/>
    <property type="match status" value="1"/>
</dbReference>
<feature type="signal peptide" evidence="1">
    <location>
        <begin position="1"/>
        <end position="26"/>
    </location>
</feature>
<evidence type="ECO:0000256" key="1">
    <source>
        <dbReference type="SAM" id="SignalP"/>
    </source>
</evidence>
<organism evidence="3 4">
    <name type="scientific">Roseiconus lacunae</name>
    <dbReference type="NCBI Taxonomy" id="2605694"/>
    <lineage>
        <taxon>Bacteria</taxon>
        <taxon>Pseudomonadati</taxon>
        <taxon>Planctomycetota</taxon>
        <taxon>Planctomycetia</taxon>
        <taxon>Pirellulales</taxon>
        <taxon>Pirellulaceae</taxon>
        <taxon>Roseiconus</taxon>
    </lineage>
</organism>
<dbReference type="Proteomes" id="UP001239462">
    <property type="component" value="Unassembled WGS sequence"/>
</dbReference>
<reference evidence="3 4" key="1">
    <citation type="submission" date="2023-06" db="EMBL/GenBank/DDBJ databases">
        <title>Roseiconus lacunae JC819 isolated from Gulf of Mannar region, Tamil Nadu.</title>
        <authorList>
            <person name="Pk S."/>
            <person name="Ch S."/>
            <person name="Ch V.R."/>
        </authorList>
    </citation>
    <scope>NUCLEOTIDE SEQUENCE [LARGE SCALE GENOMIC DNA]</scope>
    <source>
        <strain evidence="3 4">JC819</strain>
    </source>
</reference>
<sequence length="312" mass="33722">MTNRRQFFLSSAATAGLLSCHSIVSAQEEPTTLPVRFALNTSTISGQKLPIEEQIRVASEAGYDGIEPWIRDLQAYVSAGGKLVDLKKRIDDAGLSVASAIGFANWISDDDSERRKGLETAKHDMDLVSGIGGKLIAAPPVGAHRGGGPSPPLETIAERYRQLCEVGQQAGVAPQLELWGFSPTLSKLGELAYVATEAGHPLACVLPDFYHIYKGGSDFAGLSMIESSKMHCFHINDYPADPPRESISDQHRVFPGDGVCPLPSIIRSLVDNGFRGTFSLELFNRDYWKRDALAVAREGLEKSRAVVANALA</sequence>
<dbReference type="InterPro" id="IPR013022">
    <property type="entry name" value="Xyl_isomerase-like_TIM-brl"/>
</dbReference>
<keyword evidence="4" id="KW-1185">Reference proteome</keyword>
<dbReference type="PANTHER" id="PTHR12110">
    <property type="entry name" value="HYDROXYPYRUVATE ISOMERASE"/>
    <property type="match status" value="1"/>
</dbReference>
<dbReference type="InterPro" id="IPR036237">
    <property type="entry name" value="Xyl_isomerase-like_sf"/>
</dbReference>
<name>A0ABT7PM59_9BACT</name>
<feature type="chain" id="PRO_5045369510" evidence="1">
    <location>
        <begin position="27"/>
        <end position="312"/>
    </location>
</feature>
<protein>
    <submittedName>
        <fullName evidence="3">Sugar phosphate isomerase/epimerase family protein</fullName>
    </submittedName>
</protein>
<evidence type="ECO:0000259" key="2">
    <source>
        <dbReference type="Pfam" id="PF01261"/>
    </source>
</evidence>
<dbReference type="Gene3D" id="3.20.20.150">
    <property type="entry name" value="Divalent-metal-dependent TIM barrel enzymes"/>
    <property type="match status" value="1"/>
</dbReference>
<dbReference type="PANTHER" id="PTHR12110:SF48">
    <property type="entry name" value="BLL3656 PROTEIN"/>
    <property type="match status" value="1"/>
</dbReference>
<feature type="domain" description="Xylose isomerase-like TIM barrel" evidence="2">
    <location>
        <begin position="56"/>
        <end position="302"/>
    </location>
</feature>